<dbReference type="AlphaFoldDB" id="A0A0G1AT32"/>
<name>A0A0G1AT32_9BACT</name>
<evidence type="ECO:0000313" key="1">
    <source>
        <dbReference type="EMBL" id="KKS64152.1"/>
    </source>
</evidence>
<dbReference type="Proteomes" id="UP000034135">
    <property type="component" value="Unassembled WGS sequence"/>
</dbReference>
<comment type="caution">
    <text evidence="1">The sequence shown here is derived from an EMBL/GenBank/DDBJ whole genome shotgun (WGS) entry which is preliminary data.</text>
</comment>
<organism evidence="1 2">
    <name type="scientific">Candidatus Daviesbacteria bacterium GW2011_GWA1_42_6</name>
    <dbReference type="NCBI Taxonomy" id="1618420"/>
    <lineage>
        <taxon>Bacteria</taxon>
        <taxon>Candidatus Daviesiibacteriota</taxon>
    </lineage>
</organism>
<evidence type="ECO:0000313" key="2">
    <source>
        <dbReference type="Proteomes" id="UP000034135"/>
    </source>
</evidence>
<proteinExistence type="predicted"/>
<gene>
    <name evidence="1" type="ORF">UV33_C0035G0006</name>
</gene>
<reference evidence="1 2" key="1">
    <citation type="journal article" date="2015" name="Nature">
        <title>rRNA introns, odd ribosomes, and small enigmatic genomes across a large radiation of phyla.</title>
        <authorList>
            <person name="Brown C.T."/>
            <person name="Hug L.A."/>
            <person name="Thomas B.C."/>
            <person name="Sharon I."/>
            <person name="Castelle C.J."/>
            <person name="Singh A."/>
            <person name="Wilkins M.J."/>
            <person name="Williams K.H."/>
            <person name="Banfield J.F."/>
        </authorList>
    </citation>
    <scope>NUCLEOTIDE SEQUENCE [LARGE SCALE GENOMIC DNA]</scope>
</reference>
<sequence length="61" mass="7069">MQERFNISLKPGDLGARPVHRYVPWQETPEDGLEVRVVGTETGERVDKVYGPPPDLRHRRM</sequence>
<protein>
    <submittedName>
        <fullName evidence="1">Uncharacterized protein</fullName>
    </submittedName>
</protein>
<dbReference type="EMBL" id="LCEB01000035">
    <property type="protein sequence ID" value="KKS64152.1"/>
    <property type="molecule type" value="Genomic_DNA"/>
</dbReference>
<accession>A0A0G1AT32</accession>